<dbReference type="Gene3D" id="3.40.50.720">
    <property type="entry name" value="NAD(P)-binding Rossmann-like Domain"/>
    <property type="match status" value="1"/>
</dbReference>
<evidence type="ECO:0000259" key="4">
    <source>
        <dbReference type="SMART" id="SM00822"/>
    </source>
</evidence>
<dbReference type="EMBL" id="CP032509">
    <property type="protein sequence ID" value="AZN71454.1"/>
    <property type="molecule type" value="Genomic_DNA"/>
</dbReference>
<dbReference type="OrthoDB" id="9792355at2"/>
<dbReference type="PANTHER" id="PTHR24321:SF8">
    <property type="entry name" value="ESTRADIOL 17-BETA-DEHYDROGENASE 8-RELATED"/>
    <property type="match status" value="1"/>
</dbReference>
<accession>A0A3Q8XNA2</accession>
<protein>
    <submittedName>
        <fullName evidence="5">SDR family oxidoreductase</fullName>
    </submittedName>
</protein>
<evidence type="ECO:0000313" key="6">
    <source>
        <dbReference type="Proteomes" id="UP000268192"/>
    </source>
</evidence>
<dbReference type="SUPFAM" id="SSF51735">
    <property type="entry name" value="NAD(P)-binding Rossmann-fold domains"/>
    <property type="match status" value="1"/>
</dbReference>
<dbReference type="Pfam" id="PF13561">
    <property type="entry name" value="adh_short_C2"/>
    <property type="match status" value="1"/>
</dbReference>
<dbReference type="InterPro" id="IPR020904">
    <property type="entry name" value="Sc_DH/Rdtase_CS"/>
</dbReference>
<dbReference type="PRINTS" id="PR00081">
    <property type="entry name" value="GDHRDH"/>
</dbReference>
<evidence type="ECO:0000256" key="2">
    <source>
        <dbReference type="ARBA" id="ARBA00023002"/>
    </source>
</evidence>
<proteinExistence type="inferred from homology"/>
<name>A0A3Q8XNA2_9HYPH</name>
<dbReference type="KEGG" id="abaw:D5400_09405"/>
<dbReference type="Proteomes" id="UP000268192">
    <property type="component" value="Chromosome"/>
</dbReference>
<dbReference type="CDD" id="cd05233">
    <property type="entry name" value="SDR_c"/>
    <property type="match status" value="1"/>
</dbReference>
<sequence>MGERCGPFAGAVVLITGAAGGFGQAMAKRFGDAGARLVLADRDEALLAESAAGLDCETVLLSGDIIHEETSACLVAAALDRFGAIDVAINNAGIATAFKPLHEVTAAEAEQLIAVNLMGVIHGMRHQLPPMRLRFAETGRPSAIVNIASIAGVIGANGLAVYAAAKHGVVGLTKSAALENARHGVRVNAICPTFSPTAMVTETITKGGPDVDLLAKGIPMRRLASVEDVVEAVLYAASPASSFITGQTFNVDGGITAG</sequence>
<keyword evidence="2" id="KW-0560">Oxidoreductase</keyword>
<dbReference type="PANTHER" id="PTHR24321">
    <property type="entry name" value="DEHYDROGENASES, SHORT CHAIN"/>
    <property type="match status" value="1"/>
</dbReference>
<evidence type="ECO:0000256" key="1">
    <source>
        <dbReference type="ARBA" id="ARBA00006484"/>
    </source>
</evidence>
<gene>
    <name evidence="5" type="ORF">D5400_09405</name>
</gene>
<dbReference type="SMART" id="SM00822">
    <property type="entry name" value="PKS_KR"/>
    <property type="match status" value="1"/>
</dbReference>
<keyword evidence="3" id="KW-0520">NAD</keyword>
<dbReference type="InterPro" id="IPR057326">
    <property type="entry name" value="KR_dom"/>
</dbReference>
<dbReference type="PRINTS" id="PR00080">
    <property type="entry name" value="SDRFAMILY"/>
</dbReference>
<dbReference type="AlphaFoldDB" id="A0A3Q8XNA2"/>
<organism evidence="5 6">
    <name type="scientific">Georhizobium profundi</name>
    <dbReference type="NCBI Taxonomy" id="2341112"/>
    <lineage>
        <taxon>Bacteria</taxon>
        <taxon>Pseudomonadati</taxon>
        <taxon>Pseudomonadota</taxon>
        <taxon>Alphaproteobacteria</taxon>
        <taxon>Hyphomicrobiales</taxon>
        <taxon>Rhizobiaceae</taxon>
        <taxon>Georhizobium</taxon>
    </lineage>
</organism>
<dbReference type="GO" id="GO:0016491">
    <property type="term" value="F:oxidoreductase activity"/>
    <property type="evidence" value="ECO:0007669"/>
    <property type="project" value="UniProtKB-KW"/>
</dbReference>
<evidence type="ECO:0000256" key="3">
    <source>
        <dbReference type="ARBA" id="ARBA00023027"/>
    </source>
</evidence>
<dbReference type="InterPro" id="IPR002347">
    <property type="entry name" value="SDR_fam"/>
</dbReference>
<reference evidence="5 6" key="1">
    <citation type="submission" date="2018-09" db="EMBL/GenBank/DDBJ databases">
        <title>Marinorhizobium profundi gen. nov., sp. nov., isolated from a deep-sea sediment sample from the New Britain Trench and proposal of Marinorhizobiaceae fam. nov. in the order Rhizobiales of the class Alphaproteobacteria.</title>
        <authorList>
            <person name="Cao J."/>
        </authorList>
    </citation>
    <scope>NUCLEOTIDE SEQUENCE [LARGE SCALE GENOMIC DNA]</scope>
    <source>
        <strain evidence="5 6">WS11</strain>
    </source>
</reference>
<evidence type="ECO:0000313" key="5">
    <source>
        <dbReference type="EMBL" id="AZN71454.1"/>
    </source>
</evidence>
<feature type="domain" description="Ketoreductase" evidence="4">
    <location>
        <begin position="11"/>
        <end position="193"/>
    </location>
</feature>
<dbReference type="InterPro" id="IPR036291">
    <property type="entry name" value="NAD(P)-bd_dom_sf"/>
</dbReference>
<dbReference type="PROSITE" id="PS00061">
    <property type="entry name" value="ADH_SHORT"/>
    <property type="match status" value="1"/>
</dbReference>
<comment type="similarity">
    <text evidence="1">Belongs to the short-chain dehydrogenases/reductases (SDR) family.</text>
</comment>
<dbReference type="RefSeq" id="WP_126009768.1">
    <property type="nucleotide sequence ID" value="NZ_CP032509.1"/>
</dbReference>
<keyword evidence="6" id="KW-1185">Reference proteome</keyword>
<dbReference type="FunFam" id="3.40.50.720:FF:000084">
    <property type="entry name" value="Short-chain dehydrogenase reductase"/>
    <property type="match status" value="1"/>
</dbReference>